<dbReference type="Proteomes" id="UP000094068">
    <property type="component" value="Unassembled WGS sequence"/>
</dbReference>
<dbReference type="EMBL" id="MIJZ01000017">
    <property type="protein sequence ID" value="OEG09007.1"/>
    <property type="molecule type" value="Genomic_DNA"/>
</dbReference>
<evidence type="ECO:0000256" key="2">
    <source>
        <dbReference type="ARBA" id="ARBA00023002"/>
    </source>
</evidence>
<dbReference type="SUPFAM" id="SSF51735">
    <property type="entry name" value="NAD(P)-binding Rossmann-fold domains"/>
    <property type="match status" value="1"/>
</dbReference>
<dbReference type="AlphaFoldDB" id="A0A1E5G8I7"/>
<dbReference type="InterPro" id="IPR036291">
    <property type="entry name" value="NAD(P)-bd_dom_sf"/>
</dbReference>
<evidence type="ECO:0000313" key="4">
    <source>
        <dbReference type="Proteomes" id="UP000094068"/>
    </source>
</evidence>
<gene>
    <name evidence="3" type="ORF">BCR21_15645</name>
</gene>
<accession>A0A1E5G8I7</accession>
<proteinExistence type="inferred from homology"/>
<evidence type="ECO:0000313" key="3">
    <source>
        <dbReference type="EMBL" id="OEG09007.1"/>
    </source>
</evidence>
<dbReference type="CDD" id="cd05233">
    <property type="entry name" value="SDR_c"/>
    <property type="match status" value="1"/>
</dbReference>
<dbReference type="GO" id="GO:0016491">
    <property type="term" value="F:oxidoreductase activity"/>
    <property type="evidence" value="ECO:0007669"/>
    <property type="project" value="UniProtKB-KW"/>
</dbReference>
<dbReference type="PANTHER" id="PTHR24321:SF8">
    <property type="entry name" value="ESTRADIOL 17-BETA-DEHYDROGENASE 8-RELATED"/>
    <property type="match status" value="1"/>
</dbReference>
<comment type="similarity">
    <text evidence="1">Belongs to the short-chain dehydrogenases/reductases (SDR) family.</text>
</comment>
<reference evidence="4" key="1">
    <citation type="submission" date="2016-09" db="EMBL/GenBank/DDBJ databases">
        <authorList>
            <person name="Gulvik C.A."/>
        </authorList>
    </citation>
    <scope>NUCLEOTIDE SEQUENCE [LARGE SCALE GENOMIC DNA]</scope>
    <source>
        <strain evidence="4">DSM 23328</strain>
    </source>
</reference>
<dbReference type="STRING" id="903984.BCR21_15645"/>
<dbReference type="RefSeq" id="WP_069647467.1">
    <property type="nucleotide sequence ID" value="NZ_MIJZ01000017.1"/>
</dbReference>
<dbReference type="OrthoDB" id="9803333at2"/>
<protein>
    <recommendedName>
        <fullName evidence="5">Oxidoreductase</fullName>
    </recommendedName>
</protein>
<dbReference type="Pfam" id="PF13561">
    <property type="entry name" value="adh_short_C2"/>
    <property type="match status" value="1"/>
</dbReference>
<dbReference type="InterPro" id="IPR002347">
    <property type="entry name" value="SDR_fam"/>
</dbReference>
<keyword evidence="2" id="KW-0560">Oxidoreductase</keyword>
<keyword evidence="4" id="KW-1185">Reference proteome</keyword>
<dbReference type="PANTHER" id="PTHR24321">
    <property type="entry name" value="DEHYDROGENASES, SHORT CHAIN"/>
    <property type="match status" value="1"/>
</dbReference>
<name>A0A1E5G8I7_9ENTE</name>
<evidence type="ECO:0000256" key="1">
    <source>
        <dbReference type="ARBA" id="ARBA00006484"/>
    </source>
</evidence>
<evidence type="ECO:0008006" key="5">
    <source>
        <dbReference type="Google" id="ProtNLM"/>
    </source>
</evidence>
<dbReference type="Gene3D" id="3.40.50.720">
    <property type="entry name" value="NAD(P)-binding Rossmann-like Domain"/>
    <property type="match status" value="1"/>
</dbReference>
<sequence>MHIIVGGNGSLGQDLIHQLSGESFLVIDKQINEISDYPQLQLDLSDMDAIDSLDLSEFPEITKVSILTGLNYAKGLMDIQLHEWDDMFAVNIKGTLFFIQKLLHYMAKKASIVFCSSQNGVVGHENRIGYGESKAALIHLAKNLTVEFAKMKQRDLRVNVVSPSYILNEKTEQYLTSSLQGHCLRAKIPNQTFITNESVTASILFLHQENASGIRGQNLVIDNGMTIV</sequence>
<organism evidence="3 4">
    <name type="scientific">Enterococcus ureasiticus</name>
    <dbReference type="NCBI Taxonomy" id="903984"/>
    <lineage>
        <taxon>Bacteria</taxon>
        <taxon>Bacillati</taxon>
        <taxon>Bacillota</taxon>
        <taxon>Bacilli</taxon>
        <taxon>Lactobacillales</taxon>
        <taxon>Enterococcaceae</taxon>
        <taxon>Enterococcus</taxon>
    </lineage>
</organism>
<dbReference type="PRINTS" id="PR00081">
    <property type="entry name" value="GDHRDH"/>
</dbReference>
<comment type="caution">
    <text evidence="3">The sequence shown here is derived from an EMBL/GenBank/DDBJ whole genome shotgun (WGS) entry which is preliminary data.</text>
</comment>